<comment type="caution">
    <text evidence="2">The sequence shown here is derived from an EMBL/GenBank/DDBJ whole genome shotgun (WGS) entry which is preliminary data.</text>
</comment>
<sequence>MVKPFRDPVKNVGLFLLVNADTVLLFCGLTAFVYAMFQMGTTNGWLGLAGCLVLVAWLIDRLPPSPKKGGD</sequence>
<feature type="transmembrane region" description="Helical" evidence="1">
    <location>
        <begin position="12"/>
        <end position="37"/>
    </location>
</feature>
<dbReference type="Proteomes" id="UP001330016">
    <property type="component" value="Unassembled WGS sequence"/>
</dbReference>
<organism evidence="2 3">
    <name type="scientific">Schleiferilactobacillus harbinensis</name>
    <dbReference type="NCBI Taxonomy" id="304207"/>
    <lineage>
        <taxon>Bacteria</taxon>
        <taxon>Bacillati</taxon>
        <taxon>Bacillota</taxon>
        <taxon>Bacilli</taxon>
        <taxon>Lactobacillales</taxon>
        <taxon>Lactobacillaceae</taxon>
        <taxon>Schleiferilactobacillus</taxon>
    </lineage>
</organism>
<evidence type="ECO:0000313" key="2">
    <source>
        <dbReference type="EMBL" id="MEE6717026.1"/>
    </source>
</evidence>
<proteinExistence type="predicted"/>
<keyword evidence="3" id="KW-1185">Reference proteome</keyword>
<accession>A0ABU7T332</accession>
<dbReference type="EMBL" id="JAQSGK010000063">
    <property type="protein sequence ID" value="MEE6717026.1"/>
    <property type="molecule type" value="Genomic_DNA"/>
</dbReference>
<reference evidence="2 3" key="1">
    <citation type="submission" date="2023-02" db="EMBL/GenBank/DDBJ databases">
        <title>The predominant lactic acid bacteria and yeasts involved in the spontaneous fermentation of millet during the production of the traditional porridge Hausa koko in Ghana.</title>
        <authorList>
            <person name="Atter A."/>
            <person name="Diaz M."/>
        </authorList>
    </citation>
    <scope>NUCLEOTIDE SEQUENCE [LARGE SCALE GENOMIC DNA]</scope>
    <source>
        <strain evidence="2 3">FI11640</strain>
    </source>
</reference>
<name>A0ABU7T332_9LACO</name>
<evidence type="ECO:0000313" key="3">
    <source>
        <dbReference type="Proteomes" id="UP001330016"/>
    </source>
</evidence>
<keyword evidence="1" id="KW-1133">Transmembrane helix</keyword>
<keyword evidence="1" id="KW-0472">Membrane</keyword>
<gene>
    <name evidence="2" type="ORF">PS435_14325</name>
</gene>
<protein>
    <submittedName>
        <fullName evidence="2">DUF1056 family protein</fullName>
    </submittedName>
</protein>
<evidence type="ECO:0000256" key="1">
    <source>
        <dbReference type="SAM" id="Phobius"/>
    </source>
</evidence>
<dbReference type="RefSeq" id="WP_331244493.1">
    <property type="nucleotide sequence ID" value="NZ_JAQSGJ010000063.1"/>
</dbReference>
<feature type="transmembrane region" description="Helical" evidence="1">
    <location>
        <begin position="43"/>
        <end position="59"/>
    </location>
</feature>
<keyword evidence="1" id="KW-0812">Transmembrane</keyword>